<evidence type="ECO:0000256" key="1">
    <source>
        <dbReference type="ARBA" id="ARBA00004123"/>
    </source>
</evidence>
<evidence type="ECO:0000256" key="2">
    <source>
        <dbReference type="ARBA" id="ARBA00004496"/>
    </source>
</evidence>
<evidence type="ECO:0000313" key="10">
    <source>
        <dbReference type="Proteomes" id="UP000054359"/>
    </source>
</evidence>
<reference evidence="9 10" key="1">
    <citation type="submission" date="2013-11" db="EMBL/GenBank/DDBJ databases">
        <title>Genome sequencing of Stegodyphus mimosarum.</title>
        <authorList>
            <person name="Bechsgaard J."/>
        </authorList>
    </citation>
    <scope>NUCLEOTIDE SEQUENCE [LARGE SCALE GENOMIC DNA]</scope>
</reference>
<feature type="domain" description="Cyclin-D1-binding protein 1-like C-terminal" evidence="8">
    <location>
        <begin position="206"/>
        <end position="297"/>
    </location>
</feature>
<dbReference type="GO" id="GO:0005737">
    <property type="term" value="C:cytoplasm"/>
    <property type="evidence" value="ECO:0007669"/>
    <property type="project" value="UniProtKB-SubCell"/>
</dbReference>
<dbReference type="STRING" id="407821.A0A087UT66"/>
<dbReference type="EMBL" id="KK121473">
    <property type="protein sequence ID" value="KFM80555.1"/>
    <property type="molecule type" value="Genomic_DNA"/>
</dbReference>
<evidence type="ECO:0000256" key="3">
    <source>
        <dbReference type="ARBA" id="ARBA00008940"/>
    </source>
</evidence>
<evidence type="ECO:0000256" key="6">
    <source>
        <dbReference type="ARBA" id="ARBA00023306"/>
    </source>
</evidence>
<evidence type="ECO:0000259" key="8">
    <source>
        <dbReference type="Pfam" id="PF20936"/>
    </source>
</evidence>
<evidence type="ECO:0000259" key="7">
    <source>
        <dbReference type="Pfam" id="PF13324"/>
    </source>
</evidence>
<dbReference type="Pfam" id="PF13324">
    <property type="entry name" value="GCIP_N"/>
    <property type="match status" value="1"/>
</dbReference>
<keyword evidence="10" id="KW-1185">Reference proteome</keyword>
<dbReference type="PANTHER" id="PTHR15492:SF1">
    <property type="entry name" value="CYCLIN-D1-BINDING PROTEIN 1"/>
    <property type="match status" value="1"/>
</dbReference>
<keyword evidence="6" id="KW-0131">Cell cycle</keyword>
<dbReference type="PANTHER" id="PTHR15492">
    <property type="entry name" value="CYCLIN D1-BINDING PROTEIN 1"/>
    <property type="match status" value="1"/>
</dbReference>
<comment type="subcellular location">
    <subcellularLocation>
        <location evidence="2">Cytoplasm</location>
    </subcellularLocation>
    <subcellularLocation>
        <location evidence="1">Nucleus</location>
    </subcellularLocation>
</comment>
<protein>
    <submittedName>
        <fullName evidence="9">Cyclin-D1-binding protein 1-like protein</fullName>
    </submittedName>
</protein>
<name>A0A087UT66_STEMI</name>
<keyword evidence="4" id="KW-0963">Cytoplasm</keyword>
<dbReference type="Gene3D" id="1.20.1420.10">
    <property type="entry name" value="Talin, central domain"/>
    <property type="match status" value="1"/>
</dbReference>
<dbReference type="Proteomes" id="UP000054359">
    <property type="component" value="Unassembled WGS sequence"/>
</dbReference>
<keyword evidence="5" id="KW-0539">Nucleus</keyword>
<evidence type="ECO:0000256" key="4">
    <source>
        <dbReference type="ARBA" id="ARBA00022490"/>
    </source>
</evidence>
<sequence length="335" mass="37639">MASSRSIRTILEKLEESLNIACEQLSEETPSRENAEFDKDVFWTNFSGAAKLVSHEATKFCLAFGKEPLPSAEECQILANKIEESCLALLTVFFSLPKSKGRTLHKEIRLYALYVLRAIKDLCTAAKNQSRRQLQNVGNVWEKCEAVENLPKDNRDAVLALCQEEHDMVQDASQELLDAYENEDEMPDLEFSLVTPRNGIRIPPVRTWTDSDRNVILPCSGLVKATKACIKKTLHAISERGDGNDERSISELDGIAEIVRSSSALVDDFVLSLYPPVNHSAVRHQASLVRTNSKDLLTYVGNSHFFSEADAAWIEFLRKAIDHNWVKINDMVLAD</sequence>
<dbReference type="InterPro" id="IPR026907">
    <property type="entry name" value="GCIP-like"/>
</dbReference>
<dbReference type="OMA" id="HEATKFC"/>
<accession>A0A087UT66</accession>
<comment type="similarity">
    <text evidence="3">Belongs to the CCNDBP1 family.</text>
</comment>
<evidence type="ECO:0000313" key="9">
    <source>
        <dbReference type="EMBL" id="KFM80555.1"/>
    </source>
</evidence>
<dbReference type="InterPro" id="IPR049318">
    <property type="entry name" value="GCIP_C"/>
</dbReference>
<evidence type="ECO:0000256" key="5">
    <source>
        <dbReference type="ARBA" id="ARBA00023242"/>
    </source>
</evidence>
<dbReference type="AlphaFoldDB" id="A0A087UT66"/>
<feature type="domain" description="Cyclin-D1-binding protein 1-like N-terminal" evidence="7">
    <location>
        <begin position="48"/>
        <end position="179"/>
    </location>
</feature>
<dbReference type="GO" id="GO:0005634">
    <property type="term" value="C:nucleus"/>
    <property type="evidence" value="ECO:0007669"/>
    <property type="project" value="UniProtKB-SubCell"/>
</dbReference>
<feature type="non-terminal residue" evidence="9">
    <location>
        <position position="335"/>
    </location>
</feature>
<dbReference type="InterPro" id="IPR049317">
    <property type="entry name" value="GCIP-like_N"/>
</dbReference>
<dbReference type="Pfam" id="PF20936">
    <property type="entry name" value="GCIP_C"/>
    <property type="match status" value="1"/>
</dbReference>
<dbReference type="OrthoDB" id="41588at2759"/>
<organism evidence="9 10">
    <name type="scientific">Stegodyphus mimosarum</name>
    <name type="common">African social velvet spider</name>
    <dbReference type="NCBI Taxonomy" id="407821"/>
    <lineage>
        <taxon>Eukaryota</taxon>
        <taxon>Metazoa</taxon>
        <taxon>Ecdysozoa</taxon>
        <taxon>Arthropoda</taxon>
        <taxon>Chelicerata</taxon>
        <taxon>Arachnida</taxon>
        <taxon>Araneae</taxon>
        <taxon>Araneomorphae</taxon>
        <taxon>Entelegynae</taxon>
        <taxon>Eresoidea</taxon>
        <taxon>Eresidae</taxon>
        <taxon>Stegodyphus</taxon>
    </lineage>
</organism>
<proteinExistence type="inferred from homology"/>
<gene>
    <name evidence="9" type="ORF">X975_16647</name>
</gene>
<dbReference type="Gene3D" id="1.20.1410.10">
    <property type="entry name" value="I/LWEQ domain"/>
    <property type="match status" value="1"/>
</dbReference>